<gene>
    <name evidence="1" type="ORF">ACFSDX_09600</name>
</gene>
<dbReference type="Proteomes" id="UP001597197">
    <property type="component" value="Unassembled WGS sequence"/>
</dbReference>
<proteinExistence type="predicted"/>
<dbReference type="Pfam" id="PF06841">
    <property type="entry name" value="Phage_T4_gp19"/>
    <property type="match status" value="1"/>
</dbReference>
<evidence type="ECO:0000313" key="1">
    <source>
        <dbReference type="EMBL" id="MFD1872685.1"/>
    </source>
</evidence>
<protein>
    <submittedName>
        <fullName evidence="1">Phage tail protein</fullName>
    </submittedName>
</protein>
<dbReference type="RefSeq" id="WP_382313134.1">
    <property type="nucleotide sequence ID" value="NZ_JBHUFD010000003.1"/>
</dbReference>
<accession>A0ABW4QTB8</accession>
<dbReference type="EMBL" id="JBHUFD010000003">
    <property type="protein sequence ID" value="MFD1872685.1"/>
    <property type="molecule type" value="Genomic_DNA"/>
</dbReference>
<dbReference type="InterPro" id="IPR011747">
    <property type="entry name" value="CHP02241"/>
</dbReference>
<keyword evidence="2" id="KW-1185">Reference proteome</keyword>
<sequence length="152" mass="17002">MADDPTYYPPGAFYFQVQFEGIRSGLDNAFQEATGLGVEWEVEEVREGGQNAYKHRLPTVARHSNLVLKRGFVSSQSELASWCNATLSSNFTTPIMPRNVLLSLLGADGTPLAAWSFREAWPVKWSMSDFKAQENALAIETLEFAFSDFQKV</sequence>
<organism evidence="1 2">
    <name type="scientific">Hymenobacter bucti</name>
    <dbReference type="NCBI Taxonomy" id="1844114"/>
    <lineage>
        <taxon>Bacteria</taxon>
        <taxon>Pseudomonadati</taxon>
        <taxon>Bacteroidota</taxon>
        <taxon>Cytophagia</taxon>
        <taxon>Cytophagales</taxon>
        <taxon>Hymenobacteraceae</taxon>
        <taxon>Hymenobacter</taxon>
    </lineage>
</organism>
<dbReference type="PANTHER" id="PTHR38009">
    <property type="entry name" value="CONSERVED HYPOTHETICAL PHAGE TAIL PROTEIN"/>
    <property type="match status" value="1"/>
</dbReference>
<reference evidence="2" key="1">
    <citation type="journal article" date="2019" name="Int. J. Syst. Evol. Microbiol.">
        <title>The Global Catalogue of Microorganisms (GCM) 10K type strain sequencing project: providing services to taxonomists for standard genome sequencing and annotation.</title>
        <authorList>
            <consortium name="The Broad Institute Genomics Platform"/>
            <consortium name="The Broad Institute Genome Sequencing Center for Infectious Disease"/>
            <person name="Wu L."/>
            <person name="Ma J."/>
        </authorList>
    </citation>
    <scope>NUCLEOTIDE SEQUENCE [LARGE SCALE GENOMIC DNA]</scope>
    <source>
        <strain evidence="2">CGMCC 1.15795</strain>
    </source>
</reference>
<dbReference type="NCBIfam" id="TIGR02241">
    <property type="entry name" value="conserved hypothetical phage tail region protein"/>
    <property type="match status" value="1"/>
</dbReference>
<name>A0ABW4QTB8_9BACT</name>
<dbReference type="InterPro" id="IPR010667">
    <property type="entry name" value="Phage_T4_Gp19"/>
</dbReference>
<comment type="caution">
    <text evidence="1">The sequence shown here is derived from an EMBL/GenBank/DDBJ whole genome shotgun (WGS) entry which is preliminary data.</text>
</comment>
<dbReference type="PANTHER" id="PTHR38009:SF1">
    <property type="entry name" value="CONSERVED HYPOTHETICAL PHAGE TAIL PROTEIN"/>
    <property type="match status" value="1"/>
</dbReference>
<evidence type="ECO:0000313" key="2">
    <source>
        <dbReference type="Proteomes" id="UP001597197"/>
    </source>
</evidence>